<dbReference type="GO" id="GO:0032259">
    <property type="term" value="P:methylation"/>
    <property type="evidence" value="ECO:0007669"/>
    <property type="project" value="UniProtKB-KW"/>
</dbReference>
<dbReference type="InterPro" id="IPR017985">
    <property type="entry name" value="MeTrfase_CN4_CS"/>
</dbReference>
<evidence type="ECO:0000256" key="1">
    <source>
        <dbReference type="ARBA" id="ARBA00010203"/>
    </source>
</evidence>
<evidence type="ECO:0000256" key="2">
    <source>
        <dbReference type="ARBA" id="ARBA00012185"/>
    </source>
</evidence>
<protein>
    <recommendedName>
        <fullName evidence="2">site-specific DNA-methyltransferase (cytosine-N(4)-specific)</fullName>
        <ecNumber evidence="2">2.1.1.113</ecNumber>
    </recommendedName>
</protein>
<evidence type="ECO:0000256" key="7">
    <source>
        <dbReference type="ARBA" id="ARBA00023125"/>
    </source>
</evidence>
<reference evidence="10 11" key="1">
    <citation type="submission" date="2019-12" db="EMBL/GenBank/DDBJ databases">
        <authorList>
            <person name="Wolfe R."/>
            <person name="Danczak R."/>
            <person name="Wilkins M."/>
        </authorList>
    </citation>
    <scope>NUCLEOTIDE SEQUENCE [LARGE SCALE GENOMIC DNA]</scope>
    <source>
        <strain evidence="10">X2_MaxBin.013</strain>
    </source>
</reference>
<evidence type="ECO:0000313" key="10">
    <source>
        <dbReference type="EMBL" id="KAF0134459.1"/>
    </source>
</evidence>
<name>A0A833NYQ7_UNCSA</name>
<dbReference type="GO" id="GO:0009307">
    <property type="term" value="P:DNA restriction-modification system"/>
    <property type="evidence" value="ECO:0007669"/>
    <property type="project" value="UniProtKB-KW"/>
</dbReference>
<organism evidence="10 11">
    <name type="scientific">Candidatus Saganbacteria bacterium</name>
    <dbReference type="NCBI Taxonomy" id="2575572"/>
    <lineage>
        <taxon>Bacteria</taxon>
        <taxon>Bacillati</taxon>
        <taxon>Saganbacteria</taxon>
    </lineage>
</organism>
<keyword evidence="5" id="KW-0949">S-adenosyl-L-methionine</keyword>
<dbReference type="InterPro" id="IPR002941">
    <property type="entry name" value="DNA_methylase_N4/N6"/>
</dbReference>
<sequence length="882" mass="102066">MSQFFKTLYFQDYPAEETAKKSITLAFSNKDSALFELVDNLSCEDIRSLINLNSYKGLKEAAEKDYLPINTFCIRELKRKTKYLNNNNNFIDPIHATFKSSKDIPLQRWYPFLEGYSPKFVEAVIRKYFPSPGIIYDPFSGSGTSAITASSLGHKSIFSEINPFLQFLTEVKILALSIEDKQRKLIIDFINTIIPHLKEHVYNAEPDNELNYSYKAIFDDSAYFDSKTYKLILKSRSFISKIACIDYVASQFILTAFLASLIPCSFLIRAGDLRFKTKDEIKEIDYDFIEYAKNKLNDIVMDINNLNKINHAPLLITSDVKQLINLPFLNIDSVITSPPYLNGTNYFRNTKIELWYLKCLRTDYDLSEFRKKSITAGINDVTKQSAYNTKFTTLAIRKLIKSLETNAYDQRIPLMVDYYFKDMHEAFLAIYNHLKTNGRVAIDIGDSVYSGIHVKTDQLLAELLESIGFTFINEILLRGRRSKNGEKLRQVLMVFEKKKNKSSLIKRIYPWKGKWVVFKNDLPHRTHPYSKRNWGHELHSLCSYQGKMKPSLIYHLIDTFVPPNGAILDPFVGVGTTTLESALSGRKSFGFEISPAAEAIAKAKAGIPDKNECIHIMKKLENYIKSRQLSKEDYFKAKLICFNKNISEYYENNTFKEIILARKYFISNPPLSVSENLIFSSLLHILHGNRPYALSRRSHGITPFAPSGPFIYKSLIDKLKQKVFKCLAAPYPDDFVNSNIFHQDATSFWPQIINNLDAVITSPPFFDSTRFYLANWIRLWFSGWEFEDFKNKPKYFLDDRQKISLKVYEPVFRQARERMKNGAVFVMHLGKSRKCDMANEIAKIADKWFRVYDIFSENVEDCESHGIRDKGTVTNHQYLILI</sequence>
<keyword evidence="3 10" id="KW-0489">Methyltransferase</keyword>
<dbReference type="PANTHER" id="PTHR13370">
    <property type="entry name" value="RNA METHYLASE-RELATED"/>
    <property type="match status" value="1"/>
</dbReference>
<dbReference type="GO" id="GO:0003677">
    <property type="term" value="F:DNA binding"/>
    <property type="evidence" value="ECO:0007669"/>
    <property type="project" value="UniProtKB-KW"/>
</dbReference>
<evidence type="ECO:0000256" key="4">
    <source>
        <dbReference type="ARBA" id="ARBA00022679"/>
    </source>
</evidence>
<keyword evidence="4 10" id="KW-0808">Transferase</keyword>
<evidence type="ECO:0000256" key="5">
    <source>
        <dbReference type="ARBA" id="ARBA00022691"/>
    </source>
</evidence>
<keyword evidence="7" id="KW-0238">DNA-binding</keyword>
<comment type="similarity">
    <text evidence="1">Belongs to the N(4)/N(6)-methyltransferase family. N(4) subfamily.</text>
</comment>
<dbReference type="InterPro" id="IPR029063">
    <property type="entry name" value="SAM-dependent_MTases_sf"/>
</dbReference>
<evidence type="ECO:0000256" key="8">
    <source>
        <dbReference type="ARBA" id="ARBA00049120"/>
    </source>
</evidence>
<evidence type="ECO:0000256" key="3">
    <source>
        <dbReference type="ARBA" id="ARBA00022603"/>
    </source>
</evidence>
<dbReference type="InterPro" id="IPR001091">
    <property type="entry name" value="RM_Methyltransferase"/>
</dbReference>
<dbReference type="PROSITE" id="PS00093">
    <property type="entry name" value="N4_MTASE"/>
    <property type="match status" value="1"/>
</dbReference>
<dbReference type="Pfam" id="PF01555">
    <property type="entry name" value="N6_N4_Mtase"/>
    <property type="match status" value="1"/>
</dbReference>
<dbReference type="EC" id="2.1.1.113" evidence="2"/>
<dbReference type="GO" id="GO:0005737">
    <property type="term" value="C:cytoplasm"/>
    <property type="evidence" value="ECO:0007669"/>
    <property type="project" value="TreeGrafter"/>
</dbReference>
<dbReference type="Gene3D" id="3.40.50.150">
    <property type="entry name" value="Vaccinia Virus protein VP39"/>
    <property type="match status" value="3"/>
</dbReference>
<dbReference type="SUPFAM" id="SSF53335">
    <property type="entry name" value="S-adenosyl-L-methionine-dependent methyltransferases"/>
    <property type="match status" value="3"/>
</dbReference>
<feature type="domain" description="DNA methylase N-4/N-6" evidence="9">
    <location>
        <begin position="331"/>
        <end position="602"/>
    </location>
</feature>
<dbReference type="PRINTS" id="PR00508">
    <property type="entry name" value="S21N4MTFRASE"/>
</dbReference>
<dbReference type="AlphaFoldDB" id="A0A833NYQ7"/>
<comment type="caution">
    <text evidence="10">The sequence shown here is derived from an EMBL/GenBank/DDBJ whole genome shotgun (WGS) entry which is preliminary data.</text>
</comment>
<accession>A0A833NYQ7</accession>
<dbReference type="GO" id="GO:0008170">
    <property type="term" value="F:N-methyltransferase activity"/>
    <property type="evidence" value="ECO:0007669"/>
    <property type="project" value="InterPro"/>
</dbReference>
<proteinExistence type="inferred from homology"/>
<dbReference type="Proteomes" id="UP000488506">
    <property type="component" value="Unassembled WGS sequence"/>
</dbReference>
<evidence type="ECO:0000256" key="6">
    <source>
        <dbReference type="ARBA" id="ARBA00022747"/>
    </source>
</evidence>
<evidence type="ECO:0000259" key="9">
    <source>
        <dbReference type="Pfam" id="PF01555"/>
    </source>
</evidence>
<keyword evidence="6" id="KW-0680">Restriction system</keyword>
<dbReference type="PANTHER" id="PTHR13370:SF3">
    <property type="entry name" value="TRNA (GUANINE(10)-N2)-METHYLTRANSFERASE HOMOLOG"/>
    <property type="match status" value="1"/>
</dbReference>
<comment type="catalytic activity">
    <reaction evidence="8">
        <text>a 2'-deoxycytidine in DNA + S-adenosyl-L-methionine = an N(4)-methyl-2'-deoxycytidine in DNA + S-adenosyl-L-homocysteine + H(+)</text>
        <dbReference type="Rhea" id="RHEA:16857"/>
        <dbReference type="Rhea" id="RHEA-COMP:11369"/>
        <dbReference type="Rhea" id="RHEA-COMP:13674"/>
        <dbReference type="ChEBI" id="CHEBI:15378"/>
        <dbReference type="ChEBI" id="CHEBI:57856"/>
        <dbReference type="ChEBI" id="CHEBI:59789"/>
        <dbReference type="ChEBI" id="CHEBI:85452"/>
        <dbReference type="ChEBI" id="CHEBI:137933"/>
        <dbReference type="EC" id="2.1.1.113"/>
    </reaction>
</comment>
<dbReference type="EMBL" id="WPAF01000008">
    <property type="protein sequence ID" value="KAF0134459.1"/>
    <property type="molecule type" value="Genomic_DNA"/>
</dbReference>
<evidence type="ECO:0000313" key="11">
    <source>
        <dbReference type="Proteomes" id="UP000488506"/>
    </source>
</evidence>
<dbReference type="GO" id="GO:0015667">
    <property type="term" value="F:site-specific DNA-methyltransferase (cytosine-N4-specific) activity"/>
    <property type="evidence" value="ECO:0007669"/>
    <property type="project" value="UniProtKB-EC"/>
</dbReference>
<gene>
    <name evidence="10" type="ORF">FD145_684</name>
</gene>